<protein>
    <recommendedName>
        <fullName evidence="3">Mercuric reductase</fullName>
    </recommendedName>
</protein>
<evidence type="ECO:0008006" key="3">
    <source>
        <dbReference type="Google" id="ProtNLM"/>
    </source>
</evidence>
<gene>
    <name evidence="1" type="ORF">BGC07_09985</name>
</gene>
<organism evidence="1 2">
    <name type="scientific">Piscirickettsia litoralis</name>
    <dbReference type="NCBI Taxonomy" id="1891921"/>
    <lineage>
        <taxon>Bacteria</taxon>
        <taxon>Pseudomonadati</taxon>
        <taxon>Pseudomonadota</taxon>
        <taxon>Gammaproteobacteria</taxon>
        <taxon>Thiotrichales</taxon>
        <taxon>Piscirickettsiaceae</taxon>
        <taxon>Piscirickettsia</taxon>
    </lineage>
</organism>
<sequence>MIKILNILAGFIGLSLKQNLMEDIMENKEVALENWFDLETHQEAVEMMEEDAVVPFGTALWP</sequence>
<comment type="caution">
    <text evidence="1">The sequence shown here is derived from an EMBL/GenBank/DDBJ whole genome shotgun (WGS) entry which is preliminary data.</text>
</comment>
<evidence type="ECO:0000313" key="1">
    <source>
        <dbReference type="EMBL" id="ODN43187.1"/>
    </source>
</evidence>
<dbReference type="Proteomes" id="UP000094329">
    <property type="component" value="Unassembled WGS sequence"/>
</dbReference>
<accession>A0ABX3A2U7</accession>
<proteinExistence type="predicted"/>
<keyword evidence="2" id="KW-1185">Reference proteome</keyword>
<dbReference type="EMBL" id="MDTU01000001">
    <property type="protein sequence ID" value="ODN43187.1"/>
    <property type="molecule type" value="Genomic_DNA"/>
</dbReference>
<evidence type="ECO:0000313" key="2">
    <source>
        <dbReference type="Proteomes" id="UP000094329"/>
    </source>
</evidence>
<reference evidence="1 2" key="1">
    <citation type="submission" date="2016-08" db="EMBL/GenBank/DDBJ databases">
        <title>Draft genome sequence of Candidatus Piscirickettsia litoralis, from seawater.</title>
        <authorList>
            <person name="Wan X."/>
            <person name="Lee A.J."/>
            <person name="Hou S."/>
            <person name="Donachie S.P."/>
        </authorList>
    </citation>
    <scope>NUCLEOTIDE SEQUENCE [LARGE SCALE GENOMIC DNA]</scope>
    <source>
        <strain evidence="1 2">Y2</strain>
    </source>
</reference>
<name>A0ABX3A2U7_9GAMM</name>